<keyword evidence="11" id="KW-0238">DNA-binding</keyword>
<evidence type="ECO:0000256" key="9">
    <source>
        <dbReference type="ARBA" id="ARBA00022763"/>
    </source>
</evidence>
<dbReference type="Gene3D" id="1.10.150.20">
    <property type="entry name" value="5' to 3' exonuclease, C-terminal subdomain"/>
    <property type="match status" value="1"/>
</dbReference>
<dbReference type="SUPFAM" id="SSF56672">
    <property type="entry name" value="DNA/RNA polymerases"/>
    <property type="match status" value="1"/>
</dbReference>
<evidence type="ECO:0000256" key="6">
    <source>
        <dbReference type="ARBA" id="ARBA00022679"/>
    </source>
</evidence>
<dbReference type="Gene3D" id="6.10.250.1630">
    <property type="match status" value="2"/>
</dbReference>
<dbReference type="InterPro" id="IPR043502">
    <property type="entry name" value="DNA/RNA_pol_sf"/>
</dbReference>
<evidence type="ECO:0000259" key="17">
    <source>
        <dbReference type="PROSITE" id="PS50172"/>
    </source>
</evidence>
<dbReference type="PROSITE" id="PS50173">
    <property type="entry name" value="UMUC"/>
    <property type="match status" value="1"/>
</dbReference>
<dbReference type="GO" id="GO:0003887">
    <property type="term" value="F:DNA-directed DNA polymerase activity"/>
    <property type="evidence" value="ECO:0007669"/>
    <property type="project" value="InterPro"/>
</dbReference>
<dbReference type="GO" id="GO:0046872">
    <property type="term" value="F:metal ion binding"/>
    <property type="evidence" value="ECO:0007669"/>
    <property type="project" value="UniProtKB-KW"/>
</dbReference>
<proteinExistence type="inferred from homology"/>
<dbReference type="PANTHER" id="PTHR45990">
    <property type="entry name" value="DNA REPAIR PROTEIN REV1"/>
    <property type="match status" value="1"/>
</dbReference>
<dbReference type="CDD" id="cd19318">
    <property type="entry name" value="Rev1_UBM2"/>
    <property type="match status" value="1"/>
</dbReference>
<evidence type="ECO:0000256" key="16">
    <source>
        <dbReference type="SAM" id="MobiDB-lite"/>
    </source>
</evidence>
<dbReference type="GO" id="GO:0003684">
    <property type="term" value="F:damaged DNA binding"/>
    <property type="evidence" value="ECO:0007669"/>
    <property type="project" value="InterPro"/>
</dbReference>
<dbReference type="Gene3D" id="3.40.50.10190">
    <property type="entry name" value="BRCT domain"/>
    <property type="match status" value="1"/>
</dbReference>
<dbReference type="Gene3D" id="1.20.58.1280">
    <property type="entry name" value="DNA repair protein Rev1, C-terminal domain"/>
    <property type="match status" value="1"/>
</dbReference>
<dbReference type="Gene3D" id="3.40.1170.60">
    <property type="match status" value="1"/>
</dbReference>
<keyword evidence="5" id="KW-0237">DNA synthesis</keyword>
<dbReference type="InterPro" id="IPR036775">
    <property type="entry name" value="DNA_pol_Y-fam_lit_finger_sf"/>
</dbReference>
<evidence type="ECO:0000313" key="19">
    <source>
        <dbReference type="EMBL" id="TFY81643.1"/>
    </source>
</evidence>
<dbReference type="GO" id="GO:0005634">
    <property type="term" value="C:nucleus"/>
    <property type="evidence" value="ECO:0007669"/>
    <property type="project" value="UniProtKB-SubCell"/>
</dbReference>
<feature type="region of interest" description="Disordered" evidence="16">
    <location>
        <begin position="822"/>
        <end position="848"/>
    </location>
</feature>
<keyword evidence="10" id="KW-0460">Magnesium</keyword>
<dbReference type="InterPro" id="IPR025527">
    <property type="entry name" value="HUWE1/Rev1_UBM"/>
</dbReference>
<evidence type="ECO:0000256" key="1">
    <source>
        <dbReference type="ARBA" id="ARBA00001946"/>
    </source>
</evidence>
<dbReference type="FunFam" id="3.40.50.10190:FF:000011">
    <property type="entry name" value="DNA repair protein REV1"/>
    <property type="match status" value="1"/>
</dbReference>
<evidence type="ECO:0000256" key="10">
    <source>
        <dbReference type="ARBA" id="ARBA00022842"/>
    </source>
</evidence>
<dbReference type="InterPro" id="IPR043128">
    <property type="entry name" value="Rev_trsase/Diguanyl_cyclase"/>
</dbReference>
<dbReference type="Pfam" id="PF21999">
    <property type="entry name" value="IMS_HHH_1"/>
    <property type="match status" value="1"/>
</dbReference>
<evidence type="ECO:0000256" key="12">
    <source>
        <dbReference type="ARBA" id="ARBA00023204"/>
    </source>
</evidence>
<dbReference type="AlphaFoldDB" id="A0A4Z0A5N0"/>
<keyword evidence="9" id="KW-0227">DNA damage</keyword>
<comment type="cofactor">
    <cofactor evidence="1">
        <name>Mg(2+)</name>
        <dbReference type="ChEBI" id="CHEBI:18420"/>
    </cofactor>
</comment>
<evidence type="ECO:0000259" key="18">
    <source>
        <dbReference type="PROSITE" id="PS50173"/>
    </source>
</evidence>
<evidence type="ECO:0000256" key="13">
    <source>
        <dbReference type="ARBA" id="ARBA00023242"/>
    </source>
</evidence>
<evidence type="ECO:0000256" key="2">
    <source>
        <dbReference type="ARBA" id="ARBA00004123"/>
    </source>
</evidence>
<dbReference type="Gene3D" id="3.30.1490.100">
    <property type="entry name" value="DNA polymerase, Y-family, little finger domain"/>
    <property type="match status" value="1"/>
</dbReference>
<evidence type="ECO:0000256" key="11">
    <source>
        <dbReference type="ARBA" id="ARBA00023125"/>
    </source>
</evidence>
<comment type="caution">
    <text evidence="19">The sequence shown here is derived from an EMBL/GenBank/DDBJ whole genome shotgun (WGS) entry which is preliminary data.</text>
</comment>
<evidence type="ECO:0000256" key="14">
    <source>
        <dbReference type="ARBA" id="ARBA00058985"/>
    </source>
</evidence>
<feature type="region of interest" description="Disordered" evidence="16">
    <location>
        <begin position="33"/>
        <end position="83"/>
    </location>
</feature>
<comment type="function">
    <text evidence="14">Deoxycytidyl transferase involved in DNA repair. Transfers a dCMP residue from dCTP to the 3'-end of a DNA primer in a template-dependent reaction. May assist in the first step in the bypass of abasic lesions by the insertion of a nucleotide opposite the lesion. Required for normal induction of mutations by physical and chemical agents. Involved in mitochondrial DNA mutagenesis.</text>
</comment>
<keyword evidence="8" id="KW-0479">Metal-binding</keyword>
<keyword evidence="13" id="KW-0539">Nucleus</keyword>
<keyword evidence="12" id="KW-0234">DNA repair</keyword>
<dbReference type="PANTHER" id="PTHR45990:SF1">
    <property type="entry name" value="DNA REPAIR PROTEIN REV1"/>
    <property type="match status" value="1"/>
</dbReference>
<keyword evidence="6" id="KW-0808">Transferase</keyword>
<evidence type="ECO:0000256" key="3">
    <source>
        <dbReference type="ARBA" id="ARBA00010945"/>
    </source>
</evidence>
<dbReference type="InterPro" id="IPR001357">
    <property type="entry name" value="BRCT_dom"/>
</dbReference>
<dbReference type="Pfam" id="PF16727">
    <property type="entry name" value="REV1_C"/>
    <property type="match status" value="1"/>
</dbReference>
<dbReference type="InterPro" id="IPR031991">
    <property type="entry name" value="Rev1_C"/>
</dbReference>
<dbReference type="Pfam" id="PF14377">
    <property type="entry name" value="UBM"/>
    <property type="match status" value="2"/>
</dbReference>
<evidence type="ECO:0000256" key="15">
    <source>
        <dbReference type="ARBA" id="ARBA00081902"/>
    </source>
</evidence>
<dbReference type="SMART" id="SM00292">
    <property type="entry name" value="BRCT"/>
    <property type="match status" value="1"/>
</dbReference>
<dbReference type="CDD" id="cd01701">
    <property type="entry name" value="PolY_Rev1"/>
    <property type="match status" value="1"/>
</dbReference>
<dbReference type="Proteomes" id="UP000298061">
    <property type="component" value="Unassembled WGS sequence"/>
</dbReference>
<name>A0A4Z0A5N0_9AGAM</name>
<keyword evidence="7" id="KW-0548">Nucleotidyltransferase</keyword>
<comment type="subcellular location">
    <subcellularLocation>
        <location evidence="2">Nucleus</location>
    </subcellularLocation>
</comment>
<keyword evidence="20" id="KW-1185">Reference proteome</keyword>
<dbReference type="Pfam" id="PF16589">
    <property type="entry name" value="BRCT_2"/>
    <property type="match status" value="1"/>
</dbReference>
<dbReference type="PROSITE" id="PS50172">
    <property type="entry name" value="BRCT"/>
    <property type="match status" value="1"/>
</dbReference>
<feature type="region of interest" description="Disordered" evidence="16">
    <location>
        <begin position="253"/>
        <end position="273"/>
    </location>
</feature>
<dbReference type="Gene3D" id="3.30.70.270">
    <property type="match status" value="1"/>
</dbReference>
<dbReference type="EMBL" id="SFCI01000189">
    <property type="protein sequence ID" value="TFY81643.1"/>
    <property type="molecule type" value="Genomic_DNA"/>
</dbReference>
<accession>A0A4Z0A5N0</accession>
<evidence type="ECO:0000313" key="20">
    <source>
        <dbReference type="Proteomes" id="UP000298061"/>
    </source>
</evidence>
<dbReference type="FunFam" id="3.30.1490.100:FF:000001">
    <property type="entry name" value="DNA repair protein REV1"/>
    <property type="match status" value="1"/>
</dbReference>
<dbReference type="InterPro" id="IPR053848">
    <property type="entry name" value="IMS_HHH_1"/>
</dbReference>
<feature type="domain" description="UmuC" evidence="18">
    <location>
        <begin position="436"/>
        <end position="638"/>
    </location>
</feature>
<dbReference type="GO" id="GO:0017125">
    <property type="term" value="F:deoxycytidyl transferase activity"/>
    <property type="evidence" value="ECO:0007669"/>
    <property type="project" value="TreeGrafter"/>
</dbReference>
<dbReference type="Pfam" id="PF11799">
    <property type="entry name" value="IMS_C"/>
    <property type="match status" value="1"/>
</dbReference>
<evidence type="ECO:0000256" key="5">
    <source>
        <dbReference type="ARBA" id="ARBA00022634"/>
    </source>
</evidence>
<feature type="domain" description="BRCT" evidence="17">
    <location>
        <begin position="142"/>
        <end position="230"/>
    </location>
</feature>
<dbReference type="InterPro" id="IPR001126">
    <property type="entry name" value="UmuC"/>
</dbReference>
<dbReference type="SUPFAM" id="SSF100879">
    <property type="entry name" value="Lesion bypass DNA polymerase (Y-family), little finger domain"/>
    <property type="match status" value="1"/>
</dbReference>
<dbReference type="CDD" id="cd17719">
    <property type="entry name" value="BRCT_Rev1"/>
    <property type="match status" value="1"/>
</dbReference>
<gene>
    <name evidence="19" type="ORF">EWM64_g2367</name>
</gene>
<dbReference type="GO" id="GO:0042276">
    <property type="term" value="P:error-prone translesion synthesis"/>
    <property type="evidence" value="ECO:0007669"/>
    <property type="project" value="TreeGrafter"/>
</dbReference>
<dbReference type="GO" id="GO:0006281">
    <property type="term" value="P:DNA repair"/>
    <property type="evidence" value="ECO:0007669"/>
    <property type="project" value="UniProtKB-KW"/>
</dbReference>
<dbReference type="STRING" id="135208.A0A4Z0A5N0"/>
<evidence type="ECO:0000256" key="4">
    <source>
        <dbReference type="ARBA" id="ARBA00020399"/>
    </source>
</evidence>
<dbReference type="InterPro" id="IPR036420">
    <property type="entry name" value="BRCT_dom_sf"/>
</dbReference>
<organism evidence="19 20">
    <name type="scientific">Hericium alpestre</name>
    <dbReference type="NCBI Taxonomy" id="135208"/>
    <lineage>
        <taxon>Eukaryota</taxon>
        <taxon>Fungi</taxon>
        <taxon>Dikarya</taxon>
        <taxon>Basidiomycota</taxon>
        <taxon>Agaricomycotina</taxon>
        <taxon>Agaricomycetes</taxon>
        <taxon>Russulales</taxon>
        <taxon>Hericiaceae</taxon>
        <taxon>Hericium</taxon>
    </lineage>
</organism>
<dbReference type="Pfam" id="PF00817">
    <property type="entry name" value="IMS"/>
    <property type="match status" value="1"/>
</dbReference>
<comment type="similarity">
    <text evidence="3">Belongs to the DNA polymerase type-Y family.</text>
</comment>
<dbReference type="Gene3D" id="6.10.250.1490">
    <property type="match status" value="1"/>
</dbReference>
<sequence length="1189" mass="130718">MPPPLHPTTSHSSDFYYSDDSSFLEALANAHYSGGAAGTDPQIEDEDEPKVSLQTDTSSDAEPPPCAQPPRKRSRSSDIEDDDVTYRSALPALTNADGTSYMDTDTYGAAHFGDFGEYMSRKRAKLQVQNTGINDCGEQSAGKSLIFKGVAIYINGWTDPSVQDLRTLIIEHGGVFHAYLDKKALVTHIITCSLTPAKIREFQHMKVVKPDWLVESIKAGYLLPWQDFIFRAGPRVDESQGCKAAQTSLQGFAAPKNAKSKAPKTEETAHSSDILWNSSQADIDILPTSFDLSQDEGTPPTTPRKRKDLGAFIPHSTDPVSPAHAAKIPDYASRESNENAARVMANPAWRAAHTSVAPDFIEGFYKNSRLHHLSTWKAELKTLVAEAQEHAERGAVPGRADGPDGGVSMRGAELVLKNPLKGKGKEKAEKDKDRVIMHCDFDAFFVSAGLIGRPALKGKPIVVCHSQGAQGGASSTSEIASASYEARKFGIKNGMSLQQARKLCPQVQTIPYEFERYKEFSLKFYTILMSHADDLQAVSVDEALIEVTSTVSQIRVVRTDGQDDDEQKDDAAKQLAESIRTQVREATGCEVSIGIAHNIILARLATKRAKPAGSYHLRLEELPAFLSGLDIQDLHGFGWSTREKAQEKLGATNLGDLAKRSKATLCEALGKGTGETLYNAIRGIDERKLESDKPRRSVSCEINYGIRFESNEQAETFMFQMAEEVTRRLNAVNMKGKSLTLKVLKRDPSAPVEPPKFMGHGLCLWYSRQSALAGSNGRATDNDKVIGALAWKLLKSLDIPPHELRGLGIQIQKLEAEGISEPEPGQARLPFKPVESPQKAGPSKLPPVPEIRVVSASQEGAQGEDLPHVAEGTNLDLPSFSQVDMAVFGALPDDVRQELEAEYKRRSASPALAVEAPGRSVSPAPAGVKSPSGLRVKGVQSNLARITLQLAPRSKPTVAIAKDRLFRVGRSSVRIREAELLKLGIDPTVFAVLPPDIQREQIAQARVSKAKGSFVSVKPLRAMKPPKRIKADSKYPPAEIIPPPPPPKAHFVAPPVLRQPGVEKGQMLAFWEGDDIQRLVEQWVEGFSEHAPHRKDVEYFAKFLIRSVETDAGVEKAVSVMRWWMVLLRRVWGVWEYAGCDSESDDELRDDPRLTSERVGRAWWDAFRDVKRRMDEVTKKRFGGTLSIK</sequence>
<dbReference type="InterPro" id="IPR017961">
    <property type="entry name" value="DNA_pol_Y-fam_little_finger"/>
</dbReference>
<evidence type="ECO:0000256" key="8">
    <source>
        <dbReference type="ARBA" id="ARBA00022723"/>
    </source>
</evidence>
<evidence type="ECO:0000256" key="7">
    <source>
        <dbReference type="ARBA" id="ARBA00022695"/>
    </source>
</evidence>
<dbReference type="OrthoDB" id="427711at2759"/>
<dbReference type="GO" id="GO:0070987">
    <property type="term" value="P:error-free translesion synthesis"/>
    <property type="evidence" value="ECO:0007669"/>
    <property type="project" value="UniProtKB-ARBA"/>
</dbReference>
<reference evidence="19 20" key="1">
    <citation type="submission" date="2019-02" db="EMBL/GenBank/DDBJ databases">
        <title>Genome sequencing of the rare red list fungi Hericium alpestre (H. flagellum).</title>
        <authorList>
            <person name="Buettner E."/>
            <person name="Kellner H."/>
        </authorList>
    </citation>
    <scope>NUCLEOTIDE SEQUENCE [LARGE SCALE GENOMIC DNA]</scope>
    <source>
        <strain evidence="19 20">DSM 108284</strain>
    </source>
</reference>
<dbReference type="InterPro" id="IPR047346">
    <property type="entry name" value="Rev1_UBM1/2"/>
</dbReference>
<feature type="region of interest" description="Disordered" evidence="16">
    <location>
        <begin position="289"/>
        <end position="324"/>
    </location>
</feature>
<dbReference type="SUPFAM" id="SSF52113">
    <property type="entry name" value="BRCT domain"/>
    <property type="match status" value="1"/>
</dbReference>
<protein>
    <recommendedName>
        <fullName evidence="4">DNA repair protein REV1</fullName>
    </recommendedName>
    <alternativeName>
        <fullName evidence="15">Reversionless protein 1</fullName>
    </alternativeName>
</protein>
<dbReference type="InterPro" id="IPR038401">
    <property type="entry name" value="Rev1_C_sf"/>
</dbReference>